<dbReference type="SUPFAM" id="SSF55729">
    <property type="entry name" value="Acyl-CoA N-acyltransferases (Nat)"/>
    <property type="match status" value="1"/>
</dbReference>
<dbReference type="Pfam" id="PF00583">
    <property type="entry name" value="Acetyltransf_1"/>
    <property type="match status" value="1"/>
</dbReference>
<organism evidence="2 3">
    <name type="scientific">Wandonia haliotis</name>
    <dbReference type="NCBI Taxonomy" id="574963"/>
    <lineage>
        <taxon>Bacteria</taxon>
        <taxon>Pseudomonadati</taxon>
        <taxon>Bacteroidota</taxon>
        <taxon>Flavobacteriia</taxon>
        <taxon>Flavobacteriales</taxon>
        <taxon>Crocinitomicaceae</taxon>
        <taxon>Wandonia</taxon>
    </lineage>
</organism>
<evidence type="ECO:0000259" key="1">
    <source>
        <dbReference type="PROSITE" id="PS51186"/>
    </source>
</evidence>
<proteinExistence type="predicted"/>
<keyword evidence="3" id="KW-1185">Reference proteome</keyword>
<dbReference type="InterPro" id="IPR052523">
    <property type="entry name" value="Trichothecene_AcTrans"/>
</dbReference>
<accession>A0ABN1MRT4</accession>
<sequence length="190" mass="21770">MLIRKATPNDSEILADCIFLAMGDITYRFIGEENTEKAIAFLRSMTRERANQYSYENSWVVEDENKKVVAAAVLYDGARLNELRKPVMSMLKQVYNRELHLEDETEKGEYYIDCIGVKPDQQGKGIGSMILRFLIDEYVIQKGETLGLLVDKENPNAKKLYLKLGFQSAGTKVLTGKEMEHLQISPTYFR</sequence>
<name>A0ABN1MRT4_9FLAO</name>
<dbReference type="InterPro" id="IPR016181">
    <property type="entry name" value="Acyl_CoA_acyltransferase"/>
</dbReference>
<gene>
    <name evidence="2" type="ORF">GCM10009118_22380</name>
</gene>
<dbReference type="Proteomes" id="UP001501126">
    <property type="component" value="Unassembled WGS sequence"/>
</dbReference>
<dbReference type="CDD" id="cd04301">
    <property type="entry name" value="NAT_SF"/>
    <property type="match status" value="1"/>
</dbReference>
<evidence type="ECO:0000313" key="3">
    <source>
        <dbReference type="Proteomes" id="UP001501126"/>
    </source>
</evidence>
<dbReference type="Gene3D" id="3.40.630.30">
    <property type="match status" value="1"/>
</dbReference>
<dbReference type="EMBL" id="BAAAFH010000011">
    <property type="protein sequence ID" value="GAA0875829.1"/>
    <property type="molecule type" value="Genomic_DNA"/>
</dbReference>
<reference evidence="2 3" key="1">
    <citation type="journal article" date="2019" name="Int. J. Syst. Evol. Microbiol.">
        <title>The Global Catalogue of Microorganisms (GCM) 10K type strain sequencing project: providing services to taxonomists for standard genome sequencing and annotation.</title>
        <authorList>
            <consortium name="The Broad Institute Genomics Platform"/>
            <consortium name="The Broad Institute Genome Sequencing Center for Infectious Disease"/>
            <person name="Wu L."/>
            <person name="Ma J."/>
        </authorList>
    </citation>
    <scope>NUCLEOTIDE SEQUENCE [LARGE SCALE GENOMIC DNA]</scope>
    <source>
        <strain evidence="2 3">JCM 16083</strain>
    </source>
</reference>
<dbReference type="PANTHER" id="PTHR42791">
    <property type="entry name" value="GNAT FAMILY ACETYLTRANSFERASE"/>
    <property type="match status" value="1"/>
</dbReference>
<dbReference type="InterPro" id="IPR000182">
    <property type="entry name" value="GNAT_dom"/>
</dbReference>
<evidence type="ECO:0000313" key="2">
    <source>
        <dbReference type="EMBL" id="GAA0875829.1"/>
    </source>
</evidence>
<protein>
    <submittedName>
        <fullName evidence="2">GNAT family N-acetyltransferase</fullName>
    </submittedName>
</protein>
<dbReference type="RefSeq" id="WP_343787715.1">
    <property type="nucleotide sequence ID" value="NZ_BAAAFH010000011.1"/>
</dbReference>
<dbReference type="PROSITE" id="PS51186">
    <property type="entry name" value="GNAT"/>
    <property type="match status" value="1"/>
</dbReference>
<dbReference type="PANTHER" id="PTHR42791:SF1">
    <property type="entry name" value="N-ACETYLTRANSFERASE DOMAIN-CONTAINING PROTEIN"/>
    <property type="match status" value="1"/>
</dbReference>
<comment type="caution">
    <text evidence="2">The sequence shown here is derived from an EMBL/GenBank/DDBJ whole genome shotgun (WGS) entry which is preliminary data.</text>
</comment>
<feature type="domain" description="N-acetyltransferase" evidence="1">
    <location>
        <begin position="1"/>
        <end position="184"/>
    </location>
</feature>